<dbReference type="InterPro" id="IPR035439">
    <property type="entry name" value="UPF0145_dom_sf"/>
</dbReference>
<dbReference type="Proteomes" id="UP000295681">
    <property type="component" value="Unassembled WGS sequence"/>
</dbReference>
<accession>A0A4R5N7L2</accession>
<evidence type="ECO:0000313" key="4">
    <source>
        <dbReference type="Proteomes" id="UP000295681"/>
    </source>
</evidence>
<proteinExistence type="inferred from homology"/>
<dbReference type="AlphaFoldDB" id="A0A4R5N7L2"/>
<protein>
    <recommendedName>
        <fullName evidence="2">UPF0145 protein C5L23_001321</fullName>
    </recommendedName>
</protein>
<dbReference type="HAMAP" id="MF_00338">
    <property type="entry name" value="UPF0145"/>
    <property type="match status" value="1"/>
</dbReference>
<evidence type="ECO:0000256" key="2">
    <source>
        <dbReference type="HAMAP-Rule" id="MF_00338"/>
    </source>
</evidence>
<reference evidence="3 4" key="1">
    <citation type="journal article" date="2019" name="Appl. Microbiol. Biotechnol.">
        <title>Uncovering carbohydrate metabolism through a genotype-phenotype association study of 56 lactic acid bacteria genomes.</title>
        <authorList>
            <person name="Buron-Moles G."/>
            <person name="Chailyan A."/>
            <person name="Dolejs I."/>
            <person name="Forster J."/>
            <person name="Miks M.H."/>
        </authorList>
    </citation>
    <scope>NUCLEOTIDE SEQUENCE [LARGE SCALE GENOMIC DNA]</scope>
    <source>
        <strain evidence="3 4">ATCC 700006</strain>
    </source>
</reference>
<dbReference type="PANTHER" id="PTHR34068:SF2">
    <property type="entry name" value="UPF0145 PROTEIN SCO3412"/>
    <property type="match status" value="1"/>
</dbReference>
<dbReference type="SUPFAM" id="SSF117782">
    <property type="entry name" value="YbjQ-like"/>
    <property type="match status" value="1"/>
</dbReference>
<dbReference type="Gene3D" id="3.30.110.70">
    <property type="entry name" value="Hypothetical protein apc22750. Chain B"/>
    <property type="match status" value="1"/>
</dbReference>
<comment type="caution">
    <text evidence="3">The sequence shown here is derived from an EMBL/GenBank/DDBJ whole genome shotgun (WGS) entry which is preliminary data.</text>
</comment>
<dbReference type="InterPro" id="IPR002765">
    <property type="entry name" value="UPF0145_YbjQ-like"/>
</dbReference>
<dbReference type="PANTHER" id="PTHR34068">
    <property type="entry name" value="UPF0145 PROTEIN YBJQ"/>
    <property type="match status" value="1"/>
</dbReference>
<gene>
    <name evidence="3" type="ORF">C5L23_001321</name>
</gene>
<organism evidence="3 4">
    <name type="scientific">Leuconostoc fallax</name>
    <dbReference type="NCBI Taxonomy" id="1251"/>
    <lineage>
        <taxon>Bacteria</taxon>
        <taxon>Bacillati</taxon>
        <taxon>Bacillota</taxon>
        <taxon>Bacilli</taxon>
        <taxon>Lactobacillales</taxon>
        <taxon>Lactobacillaceae</taxon>
        <taxon>Leuconostoc</taxon>
    </lineage>
</organism>
<sequence length="108" mass="11776">MSDMIVITSEHIAGYKITETLGNVFGQTTRSRNIISDIGQGLKSIVGGEIKGYTRLQYDARQEAVNRMRDTAEQLGADAIVMFRFDTTSGQLGESVAAYGTAVKIEKL</sequence>
<evidence type="ECO:0000256" key="1">
    <source>
        <dbReference type="ARBA" id="ARBA00010751"/>
    </source>
</evidence>
<name>A0A4R5N7L2_9LACO</name>
<comment type="similarity">
    <text evidence="1 2">Belongs to the UPF0145 family.</text>
</comment>
<dbReference type="RefSeq" id="WP_010007116.1">
    <property type="nucleotide sequence ID" value="NZ_JAGYGP010000001.1"/>
</dbReference>
<dbReference type="STRING" id="907931.GCA_000165675_01622"/>
<dbReference type="EMBL" id="PUFI01000015">
    <property type="protein sequence ID" value="TDG67522.1"/>
    <property type="molecule type" value="Genomic_DNA"/>
</dbReference>
<dbReference type="Pfam" id="PF01906">
    <property type="entry name" value="YbjQ_1"/>
    <property type="match status" value="1"/>
</dbReference>
<evidence type="ECO:0000313" key="3">
    <source>
        <dbReference type="EMBL" id="TDG67522.1"/>
    </source>
</evidence>
<keyword evidence="4" id="KW-1185">Reference proteome</keyword>